<dbReference type="FunFam" id="1.10.10.60:FF:000040">
    <property type="entry name" value="T-cell leukemia homeobox protein 3"/>
    <property type="match status" value="1"/>
</dbReference>
<dbReference type="PROSITE" id="PS50071">
    <property type="entry name" value="HOMEOBOX_2"/>
    <property type="match status" value="1"/>
</dbReference>
<feature type="region of interest" description="Disordered" evidence="8">
    <location>
        <begin position="160"/>
        <end position="192"/>
    </location>
</feature>
<evidence type="ECO:0000256" key="1">
    <source>
        <dbReference type="ARBA" id="ARBA00004123"/>
    </source>
</evidence>
<keyword evidence="5 6" id="KW-0539">Nucleus</keyword>
<feature type="DNA-binding region" description="Homeobox" evidence="6">
    <location>
        <begin position="283"/>
        <end position="342"/>
    </location>
</feature>
<dbReference type="GO" id="GO:0005634">
    <property type="term" value="C:nucleus"/>
    <property type="evidence" value="ECO:0007669"/>
    <property type="project" value="UniProtKB-SubCell"/>
</dbReference>
<dbReference type="InterPro" id="IPR009057">
    <property type="entry name" value="Homeodomain-like_sf"/>
</dbReference>
<dbReference type="Gene3D" id="1.10.10.60">
    <property type="entry name" value="Homeodomain-like"/>
    <property type="match status" value="1"/>
</dbReference>
<evidence type="ECO:0000256" key="2">
    <source>
        <dbReference type="ARBA" id="ARBA00022473"/>
    </source>
</evidence>
<comment type="caution">
    <text evidence="10">The sequence shown here is derived from an EMBL/GenBank/DDBJ whole genome shotgun (WGS) entry which is preliminary data.</text>
</comment>
<evidence type="ECO:0000256" key="6">
    <source>
        <dbReference type="PROSITE-ProRule" id="PRU00108"/>
    </source>
</evidence>
<dbReference type="AlphaFoldDB" id="A0A210QD63"/>
<dbReference type="PANTHER" id="PTHR45921">
    <property type="entry name" value="IP01054P"/>
    <property type="match status" value="1"/>
</dbReference>
<keyword evidence="2" id="KW-0217">Developmental protein</keyword>
<dbReference type="GO" id="GO:0048513">
    <property type="term" value="P:animal organ development"/>
    <property type="evidence" value="ECO:0007669"/>
    <property type="project" value="TreeGrafter"/>
</dbReference>
<gene>
    <name evidence="10" type="ORF">KP79_PYT17688</name>
</gene>
<dbReference type="InterPro" id="IPR017970">
    <property type="entry name" value="Homeobox_CS"/>
</dbReference>
<reference evidence="10 11" key="1">
    <citation type="journal article" date="2017" name="Nat. Ecol. Evol.">
        <title>Scallop genome provides insights into evolution of bilaterian karyotype and development.</title>
        <authorList>
            <person name="Wang S."/>
            <person name="Zhang J."/>
            <person name="Jiao W."/>
            <person name="Li J."/>
            <person name="Xun X."/>
            <person name="Sun Y."/>
            <person name="Guo X."/>
            <person name="Huan P."/>
            <person name="Dong B."/>
            <person name="Zhang L."/>
            <person name="Hu X."/>
            <person name="Sun X."/>
            <person name="Wang J."/>
            <person name="Zhao C."/>
            <person name="Wang Y."/>
            <person name="Wang D."/>
            <person name="Huang X."/>
            <person name="Wang R."/>
            <person name="Lv J."/>
            <person name="Li Y."/>
            <person name="Zhang Z."/>
            <person name="Liu B."/>
            <person name="Lu W."/>
            <person name="Hui Y."/>
            <person name="Liang J."/>
            <person name="Zhou Z."/>
            <person name="Hou R."/>
            <person name="Li X."/>
            <person name="Liu Y."/>
            <person name="Li H."/>
            <person name="Ning X."/>
            <person name="Lin Y."/>
            <person name="Zhao L."/>
            <person name="Xing Q."/>
            <person name="Dou J."/>
            <person name="Li Y."/>
            <person name="Mao J."/>
            <person name="Guo H."/>
            <person name="Dou H."/>
            <person name="Li T."/>
            <person name="Mu C."/>
            <person name="Jiang W."/>
            <person name="Fu Q."/>
            <person name="Fu X."/>
            <person name="Miao Y."/>
            <person name="Liu J."/>
            <person name="Yu Q."/>
            <person name="Li R."/>
            <person name="Liao H."/>
            <person name="Li X."/>
            <person name="Kong Y."/>
            <person name="Jiang Z."/>
            <person name="Chourrout D."/>
            <person name="Li R."/>
            <person name="Bao Z."/>
        </authorList>
    </citation>
    <scope>NUCLEOTIDE SEQUENCE [LARGE SCALE GENOMIC DNA]</scope>
    <source>
        <strain evidence="10 11">PY_sf001</strain>
    </source>
</reference>
<dbReference type="CDD" id="cd00086">
    <property type="entry name" value="homeodomain"/>
    <property type="match status" value="1"/>
</dbReference>
<evidence type="ECO:0000256" key="8">
    <source>
        <dbReference type="SAM" id="MobiDB-lite"/>
    </source>
</evidence>
<keyword evidence="3 6" id="KW-0238">DNA-binding</keyword>
<dbReference type="GO" id="GO:0000981">
    <property type="term" value="F:DNA-binding transcription factor activity, RNA polymerase II-specific"/>
    <property type="evidence" value="ECO:0007669"/>
    <property type="project" value="InterPro"/>
</dbReference>
<feature type="compositionally biased region" description="Low complexity" evidence="8">
    <location>
        <begin position="130"/>
        <end position="140"/>
    </location>
</feature>
<evidence type="ECO:0000256" key="7">
    <source>
        <dbReference type="RuleBase" id="RU000682"/>
    </source>
</evidence>
<dbReference type="PROSITE" id="PS00027">
    <property type="entry name" value="HOMEOBOX_1"/>
    <property type="match status" value="1"/>
</dbReference>
<dbReference type="InterPro" id="IPR042247">
    <property type="entry name" value="TLX1/2/3"/>
</dbReference>
<dbReference type="SMART" id="SM00389">
    <property type="entry name" value="HOX"/>
    <property type="match status" value="1"/>
</dbReference>
<keyword evidence="4 6" id="KW-0371">Homeobox</keyword>
<evidence type="ECO:0000259" key="9">
    <source>
        <dbReference type="PROSITE" id="PS50071"/>
    </source>
</evidence>
<dbReference type="SUPFAM" id="SSF46689">
    <property type="entry name" value="Homeodomain-like"/>
    <property type="match status" value="1"/>
</dbReference>
<dbReference type="Proteomes" id="UP000242188">
    <property type="component" value="Unassembled WGS sequence"/>
</dbReference>
<dbReference type="InterPro" id="IPR001356">
    <property type="entry name" value="HD"/>
</dbReference>
<protein>
    <submittedName>
        <fullName evidence="10">T-cell leukemia homeobox protein 1</fullName>
    </submittedName>
</protein>
<dbReference type="Pfam" id="PF00046">
    <property type="entry name" value="Homeodomain"/>
    <property type="match status" value="1"/>
</dbReference>
<comment type="subcellular location">
    <subcellularLocation>
        <location evidence="1 6 7">Nucleus</location>
    </subcellularLocation>
</comment>
<evidence type="ECO:0000313" key="11">
    <source>
        <dbReference type="Proteomes" id="UP000242188"/>
    </source>
</evidence>
<feature type="region of interest" description="Disordered" evidence="8">
    <location>
        <begin position="72"/>
        <end position="143"/>
    </location>
</feature>
<dbReference type="GO" id="GO:0000978">
    <property type="term" value="F:RNA polymerase II cis-regulatory region sequence-specific DNA binding"/>
    <property type="evidence" value="ECO:0007669"/>
    <property type="project" value="TreeGrafter"/>
</dbReference>
<sequence length="400" mass="45274">MHTLHLIEDHVEGEKIITAGKGEPHLPSSDGSSAVLVFTVGVLSKCTLFAKVSISSHSFKIDRTSRLPISAVAHGNRMDSKNKCQDRGETLSSAISSKEKEDSEHMDDSDDRSQSPILITHHQEKKQHQQHQQQSCVKQQVNSSGTTKVRPILSFGISRILDNDSNSDSDCQSGGEDNGPCDGRTRRGNVTPEKHCLSMKTTADEDDKPFIQIPKLTPELFASVANGYHGFHVPLTVPIHRPHPVFPTMTSYTLPGWLDLRRDRFGVTRRIGHPYQNRTPPKRKKPRTSFTRLQIMELEKRFHRQKYLASAERSALAKALKMTDAQVKTWFQNRRTKWRRQTAEEREAERQAANRLMISLQAEANKTIYDIRDPLCMSNSSLHALQNLQPWVDDSSRGDQ</sequence>
<feature type="domain" description="Homeobox" evidence="9">
    <location>
        <begin position="281"/>
        <end position="341"/>
    </location>
</feature>
<dbReference type="PANTHER" id="PTHR45921:SF6">
    <property type="entry name" value="C15"/>
    <property type="match status" value="1"/>
</dbReference>
<evidence type="ECO:0000256" key="4">
    <source>
        <dbReference type="ARBA" id="ARBA00023155"/>
    </source>
</evidence>
<organism evidence="10 11">
    <name type="scientific">Mizuhopecten yessoensis</name>
    <name type="common">Japanese scallop</name>
    <name type="synonym">Patinopecten yessoensis</name>
    <dbReference type="NCBI Taxonomy" id="6573"/>
    <lineage>
        <taxon>Eukaryota</taxon>
        <taxon>Metazoa</taxon>
        <taxon>Spiralia</taxon>
        <taxon>Lophotrochozoa</taxon>
        <taxon>Mollusca</taxon>
        <taxon>Bivalvia</taxon>
        <taxon>Autobranchia</taxon>
        <taxon>Pteriomorphia</taxon>
        <taxon>Pectinida</taxon>
        <taxon>Pectinoidea</taxon>
        <taxon>Pectinidae</taxon>
        <taxon>Mizuhopecten</taxon>
    </lineage>
</organism>
<keyword evidence="11" id="KW-1185">Reference proteome</keyword>
<dbReference type="OrthoDB" id="6159439at2759"/>
<feature type="compositionally biased region" description="Basic and acidic residues" evidence="8">
    <location>
        <begin position="76"/>
        <end position="89"/>
    </location>
</feature>
<evidence type="ECO:0000313" key="10">
    <source>
        <dbReference type="EMBL" id="OWF46665.1"/>
    </source>
</evidence>
<accession>A0A210QD63</accession>
<dbReference type="STRING" id="6573.A0A210QD63"/>
<evidence type="ECO:0000256" key="5">
    <source>
        <dbReference type="ARBA" id="ARBA00023242"/>
    </source>
</evidence>
<dbReference type="EMBL" id="NEDP02004108">
    <property type="protein sequence ID" value="OWF46665.1"/>
    <property type="molecule type" value="Genomic_DNA"/>
</dbReference>
<name>A0A210QD63_MIZYE</name>
<evidence type="ECO:0000256" key="3">
    <source>
        <dbReference type="ARBA" id="ARBA00023125"/>
    </source>
</evidence>
<proteinExistence type="predicted"/>